<dbReference type="NCBIfam" id="TIGR01498">
    <property type="entry name" value="folK"/>
    <property type="match status" value="1"/>
</dbReference>
<comment type="function">
    <text evidence="10">Catalyzes the transfer of pyrophosphate from adenosine triphosphate (ATP) to 6-hydroxymethyl-7,8-dihydropterin, an enzymatic step in folate biosynthesis pathway.</text>
</comment>
<dbReference type="Gene3D" id="3.30.70.560">
    <property type="entry name" value="7,8-Dihydro-6-hydroxymethylpterin-pyrophosphokinase HPPK"/>
    <property type="match status" value="1"/>
</dbReference>
<organism evidence="14 15">
    <name type="scientific">Cardiobacterium valvarum</name>
    <dbReference type="NCBI Taxonomy" id="194702"/>
    <lineage>
        <taxon>Bacteria</taxon>
        <taxon>Pseudomonadati</taxon>
        <taxon>Pseudomonadota</taxon>
        <taxon>Gammaproteobacteria</taxon>
        <taxon>Cardiobacteriales</taxon>
        <taxon>Cardiobacteriaceae</taxon>
        <taxon>Cardiobacterium</taxon>
    </lineage>
</organism>
<keyword evidence="6" id="KW-0547">Nucleotide-binding</keyword>
<evidence type="ECO:0000256" key="11">
    <source>
        <dbReference type="ARBA" id="ARBA00029766"/>
    </source>
</evidence>
<accession>A0A381DWE2</accession>
<dbReference type="SUPFAM" id="SSF55083">
    <property type="entry name" value="6-hydroxymethyl-7,8-dihydropterin pyrophosphokinase, HPPK"/>
    <property type="match status" value="1"/>
</dbReference>
<proteinExistence type="inferred from homology"/>
<dbReference type="InterPro" id="IPR035907">
    <property type="entry name" value="Hppk_sf"/>
</dbReference>
<evidence type="ECO:0000256" key="2">
    <source>
        <dbReference type="ARBA" id="ARBA00005810"/>
    </source>
</evidence>
<evidence type="ECO:0000256" key="6">
    <source>
        <dbReference type="ARBA" id="ARBA00022741"/>
    </source>
</evidence>
<gene>
    <name evidence="14" type="primary">folK</name>
    <name evidence="14" type="ORF">NCTC13294_00043</name>
</gene>
<evidence type="ECO:0000256" key="10">
    <source>
        <dbReference type="ARBA" id="ARBA00029409"/>
    </source>
</evidence>
<keyword evidence="5 14" id="KW-0808">Transferase</keyword>
<sequence>MSTAWIAFGSNQAEPVAQLLRARQTLAAVLQEDAASALYRTPPWGYTDQPDFINAVIRYRTDLPPLALLALLQRVEQKQGRERPFKNAPRTLDLDVLLYDDLCLDLPQLTLPHPGIRERAFVLYPLADLNPERLLDGSSVREWLTRCDTSGITRILHDNWQAA</sequence>
<evidence type="ECO:0000256" key="9">
    <source>
        <dbReference type="ARBA" id="ARBA00022909"/>
    </source>
</evidence>
<dbReference type="EMBL" id="UFUW01000001">
    <property type="protein sequence ID" value="SUX17419.1"/>
    <property type="molecule type" value="Genomic_DNA"/>
</dbReference>
<comment type="similarity">
    <text evidence="2">Belongs to the HPPK family.</text>
</comment>
<evidence type="ECO:0000256" key="1">
    <source>
        <dbReference type="ARBA" id="ARBA00005051"/>
    </source>
</evidence>
<evidence type="ECO:0000256" key="8">
    <source>
        <dbReference type="ARBA" id="ARBA00022840"/>
    </source>
</evidence>
<dbReference type="EC" id="2.7.6.3" evidence="3"/>
<evidence type="ECO:0000256" key="7">
    <source>
        <dbReference type="ARBA" id="ARBA00022777"/>
    </source>
</evidence>
<keyword evidence="15" id="KW-1185">Reference proteome</keyword>
<evidence type="ECO:0000259" key="13">
    <source>
        <dbReference type="PROSITE" id="PS00794"/>
    </source>
</evidence>
<feature type="domain" description="7,8-dihydro-6-hydroxymethylpterin-pyrophosphokinase" evidence="13">
    <location>
        <begin position="86"/>
        <end position="97"/>
    </location>
</feature>
<dbReference type="GO" id="GO:0016301">
    <property type="term" value="F:kinase activity"/>
    <property type="evidence" value="ECO:0007669"/>
    <property type="project" value="UniProtKB-KW"/>
</dbReference>
<evidence type="ECO:0000256" key="12">
    <source>
        <dbReference type="ARBA" id="ARBA00033413"/>
    </source>
</evidence>
<dbReference type="InterPro" id="IPR000550">
    <property type="entry name" value="Hppk"/>
</dbReference>
<dbReference type="Pfam" id="PF01288">
    <property type="entry name" value="HPPK"/>
    <property type="match status" value="1"/>
</dbReference>
<dbReference type="UniPathway" id="UPA00077">
    <property type="reaction ID" value="UER00155"/>
</dbReference>
<keyword evidence="8" id="KW-0067">ATP-binding</keyword>
<evidence type="ECO:0000256" key="3">
    <source>
        <dbReference type="ARBA" id="ARBA00013253"/>
    </source>
</evidence>
<dbReference type="CDD" id="cd00483">
    <property type="entry name" value="HPPK"/>
    <property type="match status" value="1"/>
</dbReference>
<comment type="pathway">
    <text evidence="1">Cofactor biosynthesis; tetrahydrofolate biosynthesis; 2-amino-4-hydroxy-6-hydroxymethyl-7,8-dihydropteridine diphosphate from 7,8-dihydroneopterin triphosphate: step 4/4.</text>
</comment>
<keyword evidence="9" id="KW-0289">Folate biosynthesis</keyword>
<name>A0A381DWE2_9GAMM</name>
<dbReference type="AlphaFoldDB" id="A0A381DWE2"/>
<dbReference type="RefSeq" id="WP_115610406.1">
    <property type="nucleotide sequence ID" value="NZ_JBHLZC010000001.1"/>
</dbReference>
<keyword evidence="7 14" id="KW-0418">Kinase</keyword>
<dbReference type="GO" id="GO:0003848">
    <property type="term" value="F:2-amino-4-hydroxy-6-hydroxymethyldihydropteridine diphosphokinase activity"/>
    <property type="evidence" value="ECO:0007669"/>
    <property type="project" value="UniProtKB-EC"/>
</dbReference>
<reference evidence="14 15" key="1">
    <citation type="submission" date="2018-06" db="EMBL/GenBank/DDBJ databases">
        <authorList>
            <consortium name="Pathogen Informatics"/>
            <person name="Doyle S."/>
        </authorList>
    </citation>
    <scope>NUCLEOTIDE SEQUENCE [LARGE SCALE GENOMIC DNA]</scope>
    <source>
        <strain evidence="14 15">NCTC13294</strain>
    </source>
</reference>
<evidence type="ECO:0000256" key="4">
    <source>
        <dbReference type="ARBA" id="ARBA00016218"/>
    </source>
</evidence>
<evidence type="ECO:0000313" key="15">
    <source>
        <dbReference type="Proteomes" id="UP000254572"/>
    </source>
</evidence>
<dbReference type="GO" id="GO:0046654">
    <property type="term" value="P:tetrahydrofolate biosynthetic process"/>
    <property type="evidence" value="ECO:0007669"/>
    <property type="project" value="UniProtKB-UniPathway"/>
</dbReference>
<protein>
    <recommendedName>
        <fullName evidence="4">2-amino-4-hydroxy-6-hydroxymethyldihydropteridine pyrophosphokinase</fullName>
        <ecNumber evidence="3">2.7.6.3</ecNumber>
    </recommendedName>
    <alternativeName>
        <fullName evidence="11">6-hydroxymethyl-7,8-dihydropterin pyrophosphokinase</fullName>
    </alternativeName>
    <alternativeName>
        <fullName evidence="12">7,8-dihydro-6-hydroxymethylpterin-pyrophosphokinase</fullName>
    </alternativeName>
</protein>
<dbReference type="PROSITE" id="PS00794">
    <property type="entry name" value="HPPK"/>
    <property type="match status" value="1"/>
</dbReference>
<dbReference type="OrthoDB" id="9808041at2"/>
<evidence type="ECO:0000313" key="14">
    <source>
        <dbReference type="EMBL" id="SUX17419.1"/>
    </source>
</evidence>
<dbReference type="PANTHER" id="PTHR43071:SF1">
    <property type="entry name" value="2-AMINO-4-HYDROXY-6-HYDROXYMETHYLDIHYDROPTERIDINE PYROPHOSPHOKINASE"/>
    <property type="match status" value="1"/>
</dbReference>
<evidence type="ECO:0000256" key="5">
    <source>
        <dbReference type="ARBA" id="ARBA00022679"/>
    </source>
</evidence>
<dbReference type="GO" id="GO:0005524">
    <property type="term" value="F:ATP binding"/>
    <property type="evidence" value="ECO:0007669"/>
    <property type="project" value="UniProtKB-KW"/>
</dbReference>
<dbReference type="PANTHER" id="PTHR43071">
    <property type="entry name" value="2-AMINO-4-HYDROXY-6-HYDROXYMETHYLDIHYDROPTERIDINE PYROPHOSPHOKINASE"/>
    <property type="match status" value="1"/>
</dbReference>
<dbReference type="Proteomes" id="UP000254572">
    <property type="component" value="Unassembled WGS sequence"/>
</dbReference>
<dbReference type="GO" id="GO:0046656">
    <property type="term" value="P:folic acid biosynthetic process"/>
    <property type="evidence" value="ECO:0007669"/>
    <property type="project" value="UniProtKB-KW"/>
</dbReference>